<accession>A0A6L9Y2L6</accession>
<dbReference type="EMBL" id="JAAGWY010000005">
    <property type="protein sequence ID" value="NEN07755.1"/>
    <property type="molecule type" value="Genomic_DNA"/>
</dbReference>
<dbReference type="Pfam" id="PF05621">
    <property type="entry name" value="TniB"/>
    <property type="match status" value="1"/>
</dbReference>
<feature type="region of interest" description="Disordered" evidence="1">
    <location>
        <begin position="336"/>
        <end position="364"/>
    </location>
</feature>
<gene>
    <name evidence="2" type="ORF">G3T36_18010</name>
</gene>
<sequence>MSALFRTEEKLRRTTVEGLTRILATEYTRPKVLTPRAYAALSDSKRLAYNAERARYTSGGIRLRTDTGDATLKLLRNMLRANVDAPNCTGLVIDADGHMGKTTLATHLMQWTMENYLTEFPGAISLGHVPVVYVEADPRSSGRALMKAFVKFFGGTVHRRETTDELLERTINLMTRANTHLVVLDEFQNIAAKNAGNGESVDYLKRLHNEVGATFVIAGIDVLRSEVIADTPRGRQLRSRFTEQTLTPYSKANDIEAQRWKQLLLGFEAELPLLAQERNSILQFSTLLMQRTHGNLGALAKLLTRTTVDLIWADDAKNERLTAELLMKQRLDISSERGEVAAAETKRRTRSGKSKATEANKNAA</sequence>
<comment type="caution">
    <text evidence="2">The sequence shown here is derived from an EMBL/GenBank/DDBJ whole genome shotgun (WGS) entry which is preliminary data.</text>
</comment>
<dbReference type="Gene3D" id="3.40.50.300">
    <property type="entry name" value="P-loop containing nucleotide triphosphate hydrolases"/>
    <property type="match status" value="1"/>
</dbReference>
<evidence type="ECO:0000256" key="1">
    <source>
        <dbReference type="SAM" id="MobiDB-lite"/>
    </source>
</evidence>
<keyword evidence="3" id="KW-1185">Reference proteome</keyword>
<dbReference type="SUPFAM" id="SSF52540">
    <property type="entry name" value="P-loop containing nucleoside triphosphate hydrolases"/>
    <property type="match status" value="1"/>
</dbReference>
<organism evidence="2 3">
    <name type="scientific">Leifsonia tongyongensis</name>
    <dbReference type="NCBI Taxonomy" id="1268043"/>
    <lineage>
        <taxon>Bacteria</taxon>
        <taxon>Bacillati</taxon>
        <taxon>Actinomycetota</taxon>
        <taxon>Actinomycetes</taxon>
        <taxon>Micrococcales</taxon>
        <taxon>Microbacteriaceae</taxon>
        <taxon>Leifsonia</taxon>
    </lineage>
</organism>
<evidence type="ECO:0000313" key="3">
    <source>
        <dbReference type="Proteomes" id="UP000474967"/>
    </source>
</evidence>
<dbReference type="RefSeq" id="WP_163291246.1">
    <property type="nucleotide sequence ID" value="NZ_JAAGWY010000005.1"/>
</dbReference>
<reference evidence="2 3" key="1">
    <citation type="journal article" date="2014" name="J. Microbiol.">
        <title>Diaminobutyricibacter tongyongensis gen. nov., sp. nov. and Homoserinibacter gongjuensis gen. nov., sp. nov. belong to the family Microbacteriaceae.</title>
        <authorList>
            <person name="Kim S.J."/>
            <person name="Ahn J.H."/>
            <person name="Weon H.Y."/>
            <person name="Hamada M."/>
            <person name="Suzuki K."/>
            <person name="Kwon S.W."/>
        </authorList>
    </citation>
    <scope>NUCLEOTIDE SEQUENCE [LARGE SCALE GENOMIC DNA]</scope>
    <source>
        <strain evidence="2 3">NBRC 108724</strain>
    </source>
</reference>
<dbReference type="AlphaFoldDB" id="A0A6L9Y2L6"/>
<proteinExistence type="predicted"/>
<dbReference type="InterPro" id="IPR027417">
    <property type="entry name" value="P-loop_NTPase"/>
</dbReference>
<name>A0A6L9Y2L6_9MICO</name>
<protein>
    <submittedName>
        <fullName evidence="2">AAA family ATPase</fullName>
    </submittedName>
</protein>
<dbReference type="Proteomes" id="UP000474967">
    <property type="component" value="Unassembled WGS sequence"/>
</dbReference>
<evidence type="ECO:0000313" key="2">
    <source>
        <dbReference type="EMBL" id="NEN07755.1"/>
    </source>
</evidence>
<dbReference type="InterPro" id="IPR008868">
    <property type="entry name" value="TniB"/>
</dbReference>